<dbReference type="AlphaFoldDB" id="U9V592"/>
<sequence>MPHKNIFKRLRYHNYKLQKSWVCCQRLLFCFKQECFSDIVAPPNKYYLTQIVEYYPSSHYLRNGQLSESYNENIDNNLVSSRMLKNVVDEHKNASEKIVRHFHARYAMQVHD</sequence>
<accession>U9V592</accession>
<gene>
    <name evidence="1" type="ORF">GLOINDRAFT_91127</name>
</gene>
<dbReference type="EMBL" id="KI275058">
    <property type="protein sequence ID" value="ESA23061.1"/>
    <property type="molecule type" value="Genomic_DNA"/>
</dbReference>
<protein>
    <submittedName>
        <fullName evidence="1">Uncharacterized protein</fullName>
    </submittedName>
</protein>
<evidence type="ECO:0000313" key="1">
    <source>
        <dbReference type="EMBL" id="ESA23061.1"/>
    </source>
</evidence>
<proteinExistence type="predicted"/>
<reference evidence="1" key="1">
    <citation type="submission" date="2013-07" db="EMBL/GenBank/DDBJ databases">
        <title>The genome of an arbuscular mycorrhizal fungus provides insights into the evolution of the oldest plant symbiosis.</title>
        <authorList>
            <consortium name="DOE Joint Genome Institute"/>
            <person name="Tisserant E."/>
            <person name="Malbreil M."/>
            <person name="Kuo A."/>
            <person name="Kohler A."/>
            <person name="Symeonidi A."/>
            <person name="Balestrini R."/>
            <person name="Charron P."/>
            <person name="Duensing N."/>
            <person name="Frei-dit-Frey N."/>
            <person name="Gianinazzi-Pearson V."/>
            <person name="Gilbert B."/>
            <person name="Handa Y."/>
            <person name="Hijri M."/>
            <person name="Kaul R."/>
            <person name="Kawaguchi M."/>
            <person name="Krajinski F."/>
            <person name="Lammers P."/>
            <person name="Lapierre D."/>
            <person name="Masclaux F.G."/>
            <person name="Murat C."/>
            <person name="Morin E."/>
            <person name="Ndikumana S."/>
            <person name="Pagni M."/>
            <person name="Petitpierre D."/>
            <person name="Requena N."/>
            <person name="Rosikiewicz P."/>
            <person name="Riley R."/>
            <person name="Saito K."/>
            <person name="San Clemente H."/>
            <person name="Shapiro H."/>
            <person name="van Tuinen D."/>
            <person name="Becard G."/>
            <person name="Bonfante P."/>
            <person name="Paszkowski U."/>
            <person name="Shachar-Hill Y."/>
            <person name="Young J.P."/>
            <person name="Sanders I.R."/>
            <person name="Henrissat B."/>
            <person name="Rensing S.A."/>
            <person name="Grigoriev I.V."/>
            <person name="Corradi N."/>
            <person name="Roux C."/>
            <person name="Martin F."/>
        </authorList>
    </citation>
    <scope>NUCLEOTIDE SEQUENCE</scope>
    <source>
        <strain evidence="1">DAOM 197198</strain>
    </source>
</reference>
<dbReference type="HOGENOM" id="CLU_2147144_0_0_1"/>
<organism evidence="1">
    <name type="scientific">Rhizophagus irregularis (strain DAOM 181602 / DAOM 197198 / MUCL 43194)</name>
    <name type="common">Arbuscular mycorrhizal fungus</name>
    <name type="synonym">Glomus intraradices</name>
    <dbReference type="NCBI Taxonomy" id="747089"/>
    <lineage>
        <taxon>Eukaryota</taxon>
        <taxon>Fungi</taxon>
        <taxon>Fungi incertae sedis</taxon>
        <taxon>Mucoromycota</taxon>
        <taxon>Glomeromycotina</taxon>
        <taxon>Glomeromycetes</taxon>
        <taxon>Glomerales</taxon>
        <taxon>Glomeraceae</taxon>
        <taxon>Rhizophagus</taxon>
    </lineage>
</organism>
<name>U9V592_RHIID</name>